<evidence type="ECO:0000313" key="2">
    <source>
        <dbReference type="Proteomes" id="UP000315343"/>
    </source>
</evidence>
<dbReference type="RefSeq" id="WP_145086189.1">
    <property type="nucleotide sequence ID" value="NZ_DAMBUX010000004.1"/>
</dbReference>
<evidence type="ECO:0000313" key="1">
    <source>
        <dbReference type="EMBL" id="TWH77766.1"/>
    </source>
</evidence>
<proteinExistence type="predicted"/>
<sequence>MDFLSNFREEFLYNFINYSFDNNTLKLRPVYINGKLLNQKSKFIKVSDMLRIRNTRFPDIDEIMVKFDLKGKRPAEIKFRTSQFEYHSDKKYKEQYNEFKIKNGCIIVAKHDYLPIGLEDDVIDVFELNFEELRLYGKSNYDKLLNLQVREHSIQKIWLMETSKNFYEGADGVKPAIESHIWCPTEQLTSLDLGVNDIVIFIKTKGASKQKVQKFYIPENWVLDELFIARVKKPIMNRKEYCQINNISYMTPLWYDETLEGYSNPRVKKRKNNPTKGEWRWKRVFEFMPLYYYNNLNIKISNFLIINRDFCEALKRTYGAGYSTEISKQIYEKTILDILKITNTREYIRPF</sequence>
<keyword evidence="2" id="KW-1185">Reference proteome</keyword>
<dbReference type="Proteomes" id="UP000315343">
    <property type="component" value="Unassembled WGS sequence"/>
</dbReference>
<dbReference type="EMBL" id="VLKH01000012">
    <property type="protein sequence ID" value="TWH77766.1"/>
    <property type="molecule type" value="Genomic_DNA"/>
</dbReference>
<organism evidence="1 2">
    <name type="scientific">Sedimentibacter saalensis</name>
    <dbReference type="NCBI Taxonomy" id="130788"/>
    <lineage>
        <taxon>Bacteria</taxon>
        <taxon>Bacillati</taxon>
        <taxon>Bacillota</taxon>
        <taxon>Tissierellia</taxon>
        <taxon>Sedimentibacter</taxon>
    </lineage>
</organism>
<dbReference type="OrthoDB" id="2988787at2"/>
<reference evidence="1 2" key="1">
    <citation type="submission" date="2019-07" db="EMBL/GenBank/DDBJ databases">
        <title>Genomic Encyclopedia of Type Strains, Phase I: the one thousand microbial genomes (KMG-I) project.</title>
        <authorList>
            <person name="Kyrpides N."/>
        </authorList>
    </citation>
    <scope>NUCLEOTIDE SEQUENCE [LARGE SCALE GENOMIC DNA]</scope>
    <source>
        <strain evidence="1 2">DSM 13558</strain>
    </source>
</reference>
<comment type="caution">
    <text evidence="1">The sequence shown here is derived from an EMBL/GenBank/DDBJ whole genome shotgun (WGS) entry which is preliminary data.</text>
</comment>
<protein>
    <submittedName>
        <fullName evidence="1">Uncharacterized protein</fullName>
    </submittedName>
</protein>
<gene>
    <name evidence="1" type="ORF">LY60_03275</name>
</gene>
<accession>A0A562J3J0</accession>
<dbReference type="AlphaFoldDB" id="A0A562J3J0"/>
<name>A0A562J3J0_9FIRM</name>